<protein>
    <submittedName>
        <fullName evidence="1">Uncharacterized protein</fullName>
    </submittedName>
</protein>
<gene>
    <name evidence="1" type="ORF">PN36_27885</name>
</gene>
<reference evidence="1 2" key="1">
    <citation type="journal article" date="2016" name="Front. Microbiol.">
        <title>Single-Cell (Meta-)Genomics of a Dimorphic Candidatus Thiomargarita nelsonii Reveals Genomic Plasticity.</title>
        <authorList>
            <person name="Flood B.E."/>
            <person name="Fliss P."/>
            <person name="Jones D.S."/>
            <person name="Dick G.J."/>
            <person name="Jain S."/>
            <person name="Kaster A.K."/>
            <person name="Winkel M."/>
            <person name="Mussmann M."/>
            <person name="Bailey J."/>
        </authorList>
    </citation>
    <scope>NUCLEOTIDE SEQUENCE [LARGE SCALE GENOMIC DNA]</scope>
    <source>
        <strain evidence="1">Hydrate Ridge</strain>
    </source>
</reference>
<sequence length="95" mass="10971">MYNSQSLFENEFKLSMKEATVLLASSSYLLGNGQDFRENPKKVLSKARFTEEQIESAQSLLEKVSQIEGKASQQQTELIEAFWNTFEKRVSKSKW</sequence>
<proteinExistence type="predicted"/>
<accession>A0A0A6P664</accession>
<evidence type="ECO:0000313" key="1">
    <source>
        <dbReference type="EMBL" id="KHD06360.1"/>
    </source>
</evidence>
<name>A0A0A6P664_9GAMM</name>
<dbReference type="EMBL" id="JSZA02000176">
    <property type="protein sequence ID" value="KHD06360.1"/>
    <property type="molecule type" value="Genomic_DNA"/>
</dbReference>
<dbReference type="Proteomes" id="UP000030428">
    <property type="component" value="Unassembled WGS sequence"/>
</dbReference>
<comment type="caution">
    <text evidence="1">The sequence shown here is derived from an EMBL/GenBank/DDBJ whole genome shotgun (WGS) entry which is preliminary data.</text>
</comment>
<keyword evidence="2" id="KW-1185">Reference proteome</keyword>
<evidence type="ECO:0000313" key="2">
    <source>
        <dbReference type="Proteomes" id="UP000030428"/>
    </source>
</evidence>
<organism evidence="1 2">
    <name type="scientific">Candidatus Thiomargarita nelsonii</name>
    <dbReference type="NCBI Taxonomy" id="1003181"/>
    <lineage>
        <taxon>Bacteria</taxon>
        <taxon>Pseudomonadati</taxon>
        <taxon>Pseudomonadota</taxon>
        <taxon>Gammaproteobacteria</taxon>
        <taxon>Thiotrichales</taxon>
        <taxon>Thiotrichaceae</taxon>
        <taxon>Thiomargarita</taxon>
    </lineage>
</organism>
<dbReference type="AlphaFoldDB" id="A0A0A6P664"/>